<dbReference type="InterPro" id="IPR005151">
    <property type="entry name" value="Tail-specific_protease"/>
</dbReference>
<dbReference type="AlphaFoldDB" id="A0A4Y7QGC7"/>
<dbReference type="Proteomes" id="UP000294933">
    <property type="component" value="Unassembled WGS sequence"/>
</dbReference>
<dbReference type="PANTHER" id="PTHR37049">
    <property type="entry name" value="PEPTIDASE S41 FAMILY PROTEIN"/>
    <property type="match status" value="1"/>
</dbReference>
<organism evidence="2 3">
    <name type="scientific">Rickenella mellea</name>
    <dbReference type="NCBI Taxonomy" id="50990"/>
    <lineage>
        <taxon>Eukaryota</taxon>
        <taxon>Fungi</taxon>
        <taxon>Dikarya</taxon>
        <taxon>Basidiomycota</taxon>
        <taxon>Agaricomycotina</taxon>
        <taxon>Agaricomycetes</taxon>
        <taxon>Hymenochaetales</taxon>
        <taxon>Rickenellaceae</taxon>
        <taxon>Rickenella</taxon>
    </lineage>
</organism>
<dbReference type="EMBL" id="ML170162">
    <property type="protein sequence ID" value="TDL26162.1"/>
    <property type="molecule type" value="Genomic_DNA"/>
</dbReference>
<dbReference type="OrthoDB" id="27214at2759"/>
<evidence type="ECO:0000313" key="3">
    <source>
        <dbReference type="Proteomes" id="UP000294933"/>
    </source>
</evidence>
<evidence type="ECO:0000313" key="2">
    <source>
        <dbReference type="EMBL" id="TDL26162.1"/>
    </source>
</evidence>
<gene>
    <name evidence="2" type="ORF">BD410DRAFT_716722</name>
</gene>
<evidence type="ECO:0000259" key="1">
    <source>
        <dbReference type="Pfam" id="PF03572"/>
    </source>
</evidence>
<proteinExistence type="predicted"/>
<feature type="domain" description="Tail specific protease" evidence="1">
    <location>
        <begin position="362"/>
        <end position="543"/>
    </location>
</feature>
<dbReference type="GO" id="GO:0006508">
    <property type="term" value="P:proteolysis"/>
    <property type="evidence" value="ECO:0007669"/>
    <property type="project" value="InterPro"/>
</dbReference>
<keyword evidence="3" id="KW-1185">Reference proteome</keyword>
<dbReference type="Pfam" id="PF03572">
    <property type="entry name" value="Peptidase_S41"/>
    <property type="match status" value="1"/>
</dbReference>
<dbReference type="SUPFAM" id="SSF52096">
    <property type="entry name" value="ClpP/crotonase"/>
    <property type="match status" value="1"/>
</dbReference>
<dbReference type="STRING" id="50990.A0A4Y7QGC7"/>
<dbReference type="InterPro" id="IPR052766">
    <property type="entry name" value="S41A_metabolite_peptidase"/>
</dbReference>
<dbReference type="PANTHER" id="PTHR37049:SF4">
    <property type="entry name" value="RHODANESE DOMAIN-CONTAINING PROTEIN"/>
    <property type="match status" value="1"/>
</dbReference>
<dbReference type="InterPro" id="IPR029045">
    <property type="entry name" value="ClpP/crotonase-like_dom_sf"/>
</dbReference>
<dbReference type="VEuPathDB" id="FungiDB:BD410DRAFT_716722"/>
<dbReference type="Gene3D" id="3.90.226.10">
    <property type="entry name" value="2-enoyl-CoA Hydratase, Chain A, domain 1"/>
    <property type="match status" value="1"/>
</dbReference>
<protein>
    <recommendedName>
        <fullName evidence="1">Tail specific protease domain-containing protein</fullName>
    </recommendedName>
</protein>
<reference evidence="2 3" key="1">
    <citation type="submission" date="2018-06" db="EMBL/GenBank/DDBJ databases">
        <title>A transcriptomic atlas of mushroom development highlights an independent origin of complex multicellularity.</title>
        <authorList>
            <consortium name="DOE Joint Genome Institute"/>
            <person name="Krizsan K."/>
            <person name="Almasi E."/>
            <person name="Merenyi Z."/>
            <person name="Sahu N."/>
            <person name="Viragh M."/>
            <person name="Koszo T."/>
            <person name="Mondo S."/>
            <person name="Kiss B."/>
            <person name="Balint B."/>
            <person name="Kues U."/>
            <person name="Barry K."/>
            <person name="Hegedus J.C."/>
            <person name="Henrissat B."/>
            <person name="Johnson J."/>
            <person name="Lipzen A."/>
            <person name="Ohm R."/>
            <person name="Nagy I."/>
            <person name="Pangilinan J."/>
            <person name="Yan J."/>
            <person name="Xiong Y."/>
            <person name="Grigoriev I.V."/>
            <person name="Hibbett D.S."/>
            <person name="Nagy L.G."/>
        </authorList>
    </citation>
    <scope>NUCLEOTIDE SEQUENCE [LARGE SCALE GENOMIC DNA]</scope>
    <source>
        <strain evidence="2 3">SZMC22713</strain>
    </source>
</reference>
<dbReference type="GO" id="GO:0008236">
    <property type="term" value="F:serine-type peptidase activity"/>
    <property type="evidence" value="ECO:0007669"/>
    <property type="project" value="InterPro"/>
</dbReference>
<sequence length="651" mass="70162">MTSPDPCTGIGTKLGMWSSPSDVRTCFKSIPFNATIRSNIVEVITKTLAFHTSVNYQILAPEPFTQDVHEDILADLARIDKQEYPTDLDLHIDISRTVKKLQDSHCRYINFCYDSLFGTYFPLPLTLLTDSNGEQAIHISPDAFLVISNAFADQIPIWQNALPGDLKGKLATLSGAKVLAINGQDPWAAVNANAEVTGGFQGFGTRQNVFFSSYSLSSGIWEYSLGDFALQTLPINDHATLTVIRVNGTKPETFSLPYRSRMESGGEFLFTDTASFIENNCVAMIDTNGFDANADGDRLNSLPSRRISPTPSMTPAQLKKVPMSVMLTDTPQGIVILPPGLTPPNPIASDGSASFYMLSDGKTGVLAIGAFDQFGGFLGSLLNGLQSLNAKGATQLIVDVTNNGGGGICTAEWLHRIIAGPKQTTVPQAGFNTKTRAGPLARMIVQKISEGADPGDNLMYNPLNYKFANNTPFPAEFNWLEKVENITINGRADAFSQFLGQECQPFDLPAPDTPLFDTSKVAIVTNGFCASSCALFAVTMAKEEGSKSVVFGGKKDVTQQYCGTVGGESSDFGSMDTEVKTTGLKNSSLAPPDLLTNSVQGLTWRLAFGVQDPTQPEEWQNHQADVNFPLKAETVNNPIALWSAIAAKVLG</sequence>
<accession>A0A4Y7QGC7</accession>
<name>A0A4Y7QGC7_9AGAM</name>